<sequence>MGLHDGRELVFLRALTGREPLLCLLRLPAGASPQGWLQQTWEGLTSWSFRSAQRFIRAPSGEGSAPEVRIGPEAMLHGFLKPSAIGSEGSSLALQSHSLNLIASGAVAQSTSS</sequence>
<gene>
    <name evidence="1" type="ORF">OV287_35035</name>
</gene>
<organism evidence="1 2">
    <name type="scientific">Archangium lansingense</name>
    <dbReference type="NCBI Taxonomy" id="2995310"/>
    <lineage>
        <taxon>Bacteria</taxon>
        <taxon>Pseudomonadati</taxon>
        <taxon>Myxococcota</taxon>
        <taxon>Myxococcia</taxon>
        <taxon>Myxococcales</taxon>
        <taxon>Cystobacterineae</taxon>
        <taxon>Archangiaceae</taxon>
        <taxon>Archangium</taxon>
    </lineage>
</organism>
<reference evidence="1 2" key="1">
    <citation type="submission" date="2022-11" db="EMBL/GenBank/DDBJ databases">
        <title>Minimal conservation of predation-associated metabolite biosynthetic gene clusters underscores biosynthetic potential of Myxococcota including descriptions for ten novel species: Archangium lansinium sp. nov., Myxococcus landrumus sp. nov., Nannocystis bai.</title>
        <authorList>
            <person name="Ahearne A."/>
            <person name="Stevens C."/>
            <person name="Phillips K."/>
        </authorList>
    </citation>
    <scope>NUCLEOTIDE SEQUENCE [LARGE SCALE GENOMIC DNA]</scope>
    <source>
        <strain evidence="1 2">MIWBW</strain>
    </source>
</reference>
<dbReference type="RefSeq" id="WP_267538388.1">
    <property type="nucleotide sequence ID" value="NZ_JAPNKA010000001.1"/>
</dbReference>
<comment type="caution">
    <text evidence="1">The sequence shown here is derived from an EMBL/GenBank/DDBJ whole genome shotgun (WGS) entry which is preliminary data.</text>
</comment>
<evidence type="ECO:0000313" key="1">
    <source>
        <dbReference type="EMBL" id="MCY1079687.1"/>
    </source>
</evidence>
<dbReference type="EMBL" id="JAPNKA010000001">
    <property type="protein sequence ID" value="MCY1079687.1"/>
    <property type="molecule type" value="Genomic_DNA"/>
</dbReference>
<dbReference type="Proteomes" id="UP001207654">
    <property type="component" value="Unassembled WGS sequence"/>
</dbReference>
<keyword evidence="2" id="KW-1185">Reference proteome</keyword>
<protein>
    <submittedName>
        <fullName evidence="1">Uncharacterized protein</fullName>
    </submittedName>
</protein>
<proteinExistence type="predicted"/>
<name>A0ABT4AFM2_9BACT</name>
<evidence type="ECO:0000313" key="2">
    <source>
        <dbReference type="Proteomes" id="UP001207654"/>
    </source>
</evidence>
<accession>A0ABT4AFM2</accession>